<dbReference type="RefSeq" id="XP_022629367.1">
    <property type="nucleotide sequence ID" value="XM_022771462.1"/>
</dbReference>
<organism evidence="7 8">
    <name type="scientific">Lachancea lanzarotensis</name>
    <dbReference type="NCBI Taxonomy" id="1245769"/>
    <lineage>
        <taxon>Eukaryota</taxon>
        <taxon>Fungi</taxon>
        <taxon>Dikarya</taxon>
        <taxon>Ascomycota</taxon>
        <taxon>Saccharomycotina</taxon>
        <taxon>Saccharomycetes</taxon>
        <taxon>Saccharomycetales</taxon>
        <taxon>Saccharomycetaceae</taxon>
        <taxon>Lachancea</taxon>
    </lineage>
</organism>
<evidence type="ECO:0000256" key="5">
    <source>
        <dbReference type="SAM" id="SignalP"/>
    </source>
</evidence>
<keyword evidence="5" id="KW-0732">Signal</keyword>
<comment type="subcellular location">
    <subcellularLocation>
        <location evidence="1">Membrane</location>
        <topology evidence="1">Single-pass membrane protein</topology>
    </subcellularLocation>
</comment>
<evidence type="ECO:0000256" key="4">
    <source>
        <dbReference type="ARBA" id="ARBA00023136"/>
    </source>
</evidence>
<dbReference type="STRING" id="1245769.A0A0C7MT66"/>
<evidence type="ECO:0000256" key="3">
    <source>
        <dbReference type="ARBA" id="ARBA00022989"/>
    </source>
</evidence>
<keyword evidence="4" id="KW-0472">Membrane</keyword>
<dbReference type="GO" id="GO:0016020">
    <property type="term" value="C:membrane"/>
    <property type="evidence" value="ECO:0007669"/>
    <property type="project" value="UniProtKB-SubCell"/>
</dbReference>
<name>A0A0C7MT66_9SACH</name>
<protein>
    <submittedName>
        <fullName evidence="7">LALA0S07e03422g1_1</fullName>
    </submittedName>
</protein>
<accession>A0A0C7MT66</accession>
<reference evidence="7 8" key="1">
    <citation type="submission" date="2014-12" db="EMBL/GenBank/DDBJ databases">
        <authorList>
            <person name="Neuveglise Cecile"/>
        </authorList>
    </citation>
    <scope>NUCLEOTIDE SEQUENCE [LARGE SCALE GENOMIC DNA]</scope>
    <source>
        <strain evidence="7 8">CBS 12615</strain>
    </source>
</reference>
<evidence type="ECO:0000313" key="7">
    <source>
        <dbReference type="EMBL" id="CEP63146.1"/>
    </source>
</evidence>
<dbReference type="GeneID" id="34686637"/>
<dbReference type="EMBL" id="LN736366">
    <property type="protein sequence ID" value="CEP63146.1"/>
    <property type="molecule type" value="Genomic_DNA"/>
</dbReference>
<keyword evidence="3" id="KW-1133">Transmembrane helix</keyword>
<dbReference type="PANTHER" id="PTHR15407:SF28">
    <property type="entry name" value="RIBITOL-5-PHOSPHATE TRANSFERASE FKTN"/>
    <property type="match status" value="1"/>
</dbReference>
<keyword evidence="2" id="KW-0812">Transmembrane</keyword>
<feature type="domain" description="LicD/FKTN/FKRP nucleotidyltransferase" evidence="6">
    <location>
        <begin position="414"/>
        <end position="527"/>
    </location>
</feature>
<dbReference type="PANTHER" id="PTHR15407">
    <property type="entry name" value="FUKUTIN-RELATED"/>
    <property type="match status" value="1"/>
</dbReference>
<evidence type="ECO:0000313" key="8">
    <source>
        <dbReference type="Proteomes" id="UP000054304"/>
    </source>
</evidence>
<dbReference type="InterPro" id="IPR007074">
    <property type="entry name" value="LicD/FKTN/FKRP_NTP_transf"/>
</dbReference>
<dbReference type="Proteomes" id="UP000054304">
    <property type="component" value="Unassembled WGS sequence"/>
</dbReference>
<evidence type="ECO:0000256" key="1">
    <source>
        <dbReference type="ARBA" id="ARBA00004167"/>
    </source>
</evidence>
<evidence type="ECO:0000259" key="6">
    <source>
        <dbReference type="Pfam" id="PF04991"/>
    </source>
</evidence>
<sequence length="803" mass="92452">MRKTKLWRSGFLGSLVLLLTIYLVSLGSGDSNVGTQRKGFVAVVKKVTGSNIIKLANSIQLRDFFRAWHLDELDALKAGPLNDDLTWTEVSSTQEIVRGPGRNSEYFVQYNFDARFTIAVYYRYLSDSRGVKEVPFSWYDWKDLGPKLNKLMSPEGPQCEDIFVEKGFKQADNYEQRFPEILVEKGSISNFCVPNLVSPVQFQVRKIQVRCEAEALALQAASFLFHNELKPANLIFLNSEGQSTTVGTKLTKDRHSLANSSLLEPFFPSDSLPKQDLDEPFAEEELNVIFDTHAEYDNLFLSNGSLIKNHPRYLTEVHPKTFEFSLEEEVETLEAGKNLSPSEESFLHNLIYVQNHLEEGTPEFKYFHEASDIAGDGNKFENSMDSRFFSGLIDDHWQRQRIFNALIRNWLRFTESENLTSWIAHESLHGYLFTGSRFPWSLSNSFQMPLHDLNLLAKYFNQSLVVAPATESIGRYFIDIQPFIASRDNRDGVNNVDARFIDIDSGFFIDIFGLGYSSHPSENMRLQNHFGLDHGGRRDIESFNRENGILSERNGKNFLLSEIFPLRLSMYHGLPARVPFSTLTILKDEYHISSSFYGVKVQLNKHRLVPSLGVWIENSKLNNWLGPRRAAKAHELTIKEVQSILSVLLSEGSYEDLIYWMRSQEQFSFRLEELAIESSKLTREEKLASLESLQHVQVELASAFSDPFLSERRSNKWKQLVELMDHAVGTDMFSKRVLKDIMSELSDALVSWKRKQREQHMEMSRLALDDSAHTQSTRLFFMREDARERSLREPLIFKEDFTA</sequence>
<dbReference type="HOGENOM" id="CLU_008074_0_0_1"/>
<evidence type="ECO:0000256" key="2">
    <source>
        <dbReference type="ARBA" id="ARBA00022692"/>
    </source>
</evidence>
<dbReference type="AlphaFoldDB" id="A0A0C7MT66"/>
<dbReference type="OrthoDB" id="444255at2759"/>
<feature type="chain" id="PRO_5002195307" evidence="5">
    <location>
        <begin position="30"/>
        <end position="803"/>
    </location>
</feature>
<dbReference type="GO" id="GO:0009100">
    <property type="term" value="P:glycoprotein metabolic process"/>
    <property type="evidence" value="ECO:0007669"/>
    <property type="project" value="UniProtKB-ARBA"/>
</dbReference>
<feature type="signal peptide" evidence="5">
    <location>
        <begin position="1"/>
        <end position="29"/>
    </location>
</feature>
<gene>
    <name evidence="7" type="ORF">LALA0_S07e03422g</name>
</gene>
<keyword evidence="8" id="KW-1185">Reference proteome</keyword>
<dbReference type="Pfam" id="PF04991">
    <property type="entry name" value="LicD"/>
    <property type="match status" value="1"/>
</dbReference>
<proteinExistence type="predicted"/>
<dbReference type="InterPro" id="IPR009644">
    <property type="entry name" value="FKTN/MNN4/W02B3.4-1"/>
</dbReference>